<protein>
    <submittedName>
        <fullName evidence="2">Branched-chain alpha-keto acid dehydrogenase, E1 component, beta subunit</fullName>
        <ecNumber evidence="2">1.2.4.4</ecNumber>
    </submittedName>
</protein>
<feature type="compositionally biased region" description="Basic and acidic residues" evidence="1">
    <location>
        <begin position="243"/>
        <end position="263"/>
    </location>
</feature>
<feature type="compositionally biased region" description="Basic residues" evidence="1">
    <location>
        <begin position="202"/>
        <end position="242"/>
    </location>
</feature>
<feature type="compositionally biased region" description="Basic and acidic residues" evidence="1">
    <location>
        <begin position="1"/>
        <end position="20"/>
    </location>
</feature>
<feature type="region of interest" description="Disordered" evidence="1">
    <location>
        <begin position="123"/>
        <end position="174"/>
    </location>
</feature>
<feature type="non-terminal residue" evidence="2">
    <location>
        <position position="1"/>
    </location>
</feature>
<name>A0A6J4T448_9SPHN</name>
<dbReference type="EMBL" id="CADCVW010000088">
    <property type="protein sequence ID" value="CAA9512747.1"/>
    <property type="molecule type" value="Genomic_DNA"/>
</dbReference>
<feature type="compositionally biased region" description="Basic and acidic residues" evidence="1">
    <location>
        <begin position="140"/>
        <end position="149"/>
    </location>
</feature>
<gene>
    <name evidence="2" type="ORF">AVDCRST_MAG39-2126</name>
</gene>
<dbReference type="EC" id="1.2.4.4" evidence="2"/>
<evidence type="ECO:0000256" key="1">
    <source>
        <dbReference type="SAM" id="MobiDB-lite"/>
    </source>
</evidence>
<accession>A0A6J4T448</accession>
<feature type="compositionally biased region" description="Basic residues" evidence="1">
    <location>
        <begin position="21"/>
        <end position="32"/>
    </location>
</feature>
<evidence type="ECO:0000313" key="2">
    <source>
        <dbReference type="EMBL" id="CAA9512747.1"/>
    </source>
</evidence>
<feature type="region of interest" description="Disordered" evidence="1">
    <location>
        <begin position="202"/>
        <end position="282"/>
    </location>
</feature>
<organism evidence="2">
    <name type="scientific">uncultured Sphingomonadaceae bacterium</name>
    <dbReference type="NCBI Taxonomy" id="169976"/>
    <lineage>
        <taxon>Bacteria</taxon>
        <taxon>Pseudomonadati</taxon>
        <taxon>Pseudomonadota</taxon>
        <taxon>Alphaproteobacteria</taxon>
        <taxon>Sphingomonadales</taxon>
        <taxon>Sphingomonadaceae</taxon>
        <taxon>environmental samples</taxon>
    </lineage>
</organism>
<dbReference type="GO" id="GO:0003863">
    <property type="term" value="F:branched-chain 2-oxo acid dehydrogenase activity"/>
    <property type="evidence" value="ECO:0007669"/>
    <property type="project" value="UniProtKB-EC"/>
</dbReference>
<proteinExistence type="predicted"/>
<feature type="compositionally biased region" description="Basic residues" evidence="1">
    <location>
        <begin position="150"/>
        <end position="170"/>
    </location>
</feature>
<reference evidence="2" key="1">
    <citation type="submission" date="2020-02" db="EMBL/GenBank/DDBJ databases">
        <authorList>
            <person name="Meier V. D."/>
        </authorList>
    </citation>
    <scope>NUCLEOTIDE SEQUENCE</scope>
    <source>
        <strain evidence="2">AVDCRST_MAG39</strain>
    </source>
</reference>
<feature type="non-terminal residue" evidence="2">
    <location>
        <position position="337"/>
    </location>
</feature>
<feature type="region of interest" description="Disordered" evidence="1">
    <location>
        <begin position="1"/>
        <end position="32"/>
    </location>
</feature>
<sequence length="337" mass="38802">EHHEHDRGAQQRPPNRDGARRQRRHSGRGRRLLRWRVPRHRRVAEALRQAPRLRHAHRGVRHRRRLRWHGRLWPTSGRRDPVRRLYLPRDRPDRVGGGSLTLPLVGRLADAYHDPQPLRRRHLRRADAQPVSGSAVRPRGRLEDGDPVHPLRRQGAAHRRDRGQRPRRLLRAQAHLQRPVRGLLRSPRLALVEAPGVRRAGRLLRHPARQGRRGAARRGGNRARLRHHGPRRPRHRRALGRRRGGDRPADHRTGGHRDDRGVGEEDGALPRAPRSDAHGRLWRRARRARAGALLLPSRSARRARDGLGHALPAQPRMGLLPRARPARARVQENIGGL</sequence>
<keyword evidence="2" id="KW-0560">Oxidoreductase</keyword>
<dbReference type="AlphaFoldDB" id="A0A6J4T448"/>